<name>A0ACB9HJ68_9ASTR</name>
<dbReference type="Proteomes" id="UP001056120">
    <property type="component" value="Linkage Group LG12"/>
</dbReference>
<accession>A0ACB9HJ68</accession>
<evidence type="ECO:0000313" key="1">
    <source>
        <dbReference type="EMBL" id="KAI3794892.1"/>
    </source>
</evidence>
<proteinExistence type="predicted"/>
<reference evidence="2" key="1">
    <citation type="journal article" date="2022" name="Mol. Ecol. Resour.">
        <title>The genomes of chicory, endive, great burdock and yacon provide insights into Asteraceae palaeo-polyploidization history and plant inulin production.</title>
        <authorList>
            <person name="Fan W."/>
            <person name="Wang S."/>
            <person name="Wang H."/>
            <person name="Wang A."/>
            <person name="Jiang F."/>
            <person name="Liu H."/>
            <person name="Zhao H."/>
            <person name="Xu D."/>
            <person name="Zhang Y."/>
        </authorList>
    </citation>
    <scope>NUCLEOTIDE SEQUENCE [LARGE SCALE GENOMIC DNA]</scope>
    <source>
        <strain evidence="2">cv. Yunnan</strain>
    </source>
</reference>
<sequence length="195" mass="21574">MYQSVSRPERLEGARDRSPFLPPPLHHSAAELNTSTAAGDMTTLEDGQHDVSLSELKKKMAEFAKERDWDQFHTPRNLLLALVGEVGELSEIFQWKGEVPRGLLGWEDEEKQHLGEELSDVLLYLVRLSDICGVDLGKAVLRKLEINATKYPVKLSKGSSKKHNQIINSLPPTTTTTNSDSSSSNIKDGGSHDAV</sequence>
<organism evidence="1 2">
    <name type="scientific">Smallanthus sonchifolius</name>
    <dbReference type="NCBI Taxonomy" id="185202"/>
    <lineage>
        <taxon>Eukaryota</taxon>
        <taxon>Viridiplantae</taxon>
        <taxon>Streptophyta</taxon>
        <taxon>Embryophyta</taxon>
        <taxon>Tracheophyta</taxon>
        <taxon>Spermatophyta</taxon>
        <taxon>Magnoliopsida</taxon>
        <taxon>eudicotyledons</taxon>
        <taxon>Gunneridae</taxon>
        <taxon>Pentapetalae</taxon>
        <taxon>asterids</taxon>
        <taxon>campanulids</taxon>
        <taxon>Asterales</taxon>
        <taxon>Asteraceae</taxon>
        <taxon>Asteroideae</taxon>
        <taxon>Heliantheae alliance</taxon>
        <taxon>Millerieae</taxon>
        <taxon>Smallanthus</taxon>
    </lineage>
</organism>
<protein>
    <submittedName>
        <fullName evidence="1">Uncharacterized protein</fullName>
    </submittedName>
</protein>
<keyword evidence="2" id="KW-1185">Reference proteome</keyword>
<comment type="caution">
    <text evidence="1">The sequence shown here is derived from an EMBL/GenBank/DDBJ whole genome shotgun (WGS) entry which is preliminary data.</text>
</comment>
<evidence type="ECO:0000313" key="2">
    <source>
        <dbReference type="Proteomes" id="UP001056120"/>
    </source>
</evidence>
<reference evidence="1 2" key="2">
    <citation type="journal article" date="2022" name="Mol. Ecol. Resour.">
        <title>The genomes of chicory, endive, great burdock and yacon provide insights into Asteraceae paleo-polyploidization history and plant inulin production.</title>
        <authorList>
            <person name="Fan W."/>
            <person name="Wang S."/>
            <person name="Wang H."/>
            <person name="Wang A."/>
            <person name="Jiang F."/>
            <person name="Liu H."/>
            <person name="Zhao H."/>
            <person name="Xu D."/>
            <person name="Zhang Y."/>
        </authorList>
    </citation>
    <scope>NUCLEOTIDE SEQUENCE [LARGE SCALE GENOMIC DNA]</scope>
    <source>
        <strain evidence="2">cv. Yunnan</strain>
        <tissue evidence="1">Leaves</tissue>
    </source>
</reference>
<gene>
    <name evidence="1" type="ORF">L1987_37533</name>
</gene>
<dbReference type="EMBL" id="CM042029">
    <property type="protein sequence ID" value="KAI3794892.1"/>
    <property type="molecule type" value="Genomic_DNA"/>
</dbReference>